<feature type="transmembrane region" description="Helical" evidence="1">
    <location>
        <begin position="167"/>
        <end position="189"/>
    </location>
</feature>
<evidence type="ECO:0000313" key="3">
    <source>
        <dbReference type="EMBL" id="EFX89879.1"/>
    </source>
</evidence>
<feature type="chain" id="PRO_5003236717" evidence="2">
    <location>
        <begin position="24"/>
        <end position="291"/>
    </location>
</feature>
<gene>
    <name evidence="3" type="ORF">DAPPUDRAFT_309494</name>
</gene>
<keyword evidence="4" id="KW-1185">Reference proteome</keyword>
<keyword evidence="2" id="KW-0732">Signal</keyword>
<dbReference type="HOGENOM" id="CLU_957304_0_0_1"/>
<accession>E9FRM9</accession>
<dbReference type="Proteomes" id="UP000000305">
    <property type="component" value="Unassembled WGS sequence"/>
</dbReference>
<proteinExistence type="predicted"/>
<dbReference type="EMBL" id="GL732523">
    <property type="protein sequence ID" value="EFX89879.1"/>
    <property type="molecule type" value="Genomic_DNA"/>
</dbReference>
<evidence type="ECO:0000313" key="4">
    <source>
        <dbReference type="Proteomes" id="UP000000305"/>
    </source>
</evidence>
<reference evidence="3 4" key="1">
    <citation type="journal article" date="2011" name="Science">
        <title>The ecoresponsive genome of Daphnia pulex.</title>
        <authorList>
            <person name="Colbourne J.K."/>
            <person name="Pfrender M.E."/>
            <person name="Gilbert D."/>
            <person name="Thomas W.K."/>
            <person name="Tucker A."/>
            <person name="Oakley T.H."/>
            <person name="Tokishita S."/>
            <person name="Aerts A."/>
            <person name="Arnold G.J."/>
            <person name="Basu M.K."/>
            <person name="Bauer D.J."/>
            <person name="Caceres C.E."/>
            <person name="Carmel L."/>
            <person name="Casola C."/>
            <person name="Choi J.H."/>
            <person name="Detter J.C."/>
            <person name="Dong Q."/>
            <person name="Dusheyko S."/>
            <person name="Eads B.D."/>
            <person name="Frohlich T."/>
            <person name="Geiler-Samerotte K.A."/>
            <person name="Gerlach D."/>
            <person name="Hatcher P."/>
            <person name="Jogdeo S."/>
            <person name="Krijgsveld J."/>
            <person name="Kriventseva E.V."/>
            <person name="Kultz D."/>
            <person name="Laforsch C."/>
            <person name="Lindquist E."/>
            <person name="Lopez J."/>
            <person name="Manak J.R."/>
            <person name="Muller J."/>
            <person name="Pangilinan J."/>
            <person name="Patwardhan R.P."/>
            <person name="Pitluck S."/>
            <person name="Pritham E.J."/>
            <person name="Rechtsteiner A."/>
            <person name="Rho M."/>
            <person name="Rogozin I.B."/>
            <person name="Sakarya O."/>
            <person name="Salamov A."/>
            <person name="Schaack S."/>
            <person name="Shapiro H."/>
            <person name="Shiga Y."/>
            <person name="Skalitzky C."/>
            <person name="Smith Z."/>
            <person name="Souvorov A."/>
            <person name="Sung W."/>
            <person name="Tang Z."/>
            <person name="Tsuchiya D."/>
            <person name="Tu H."/>
            <person name="Vos H."/>
            <person name="Wang M."/>
            <person name="Wolf Y.I."/>
            <person name="Yamagata H."/>
            <person name="Yamada T."/>
            <person name="Ye Y."/>
            <person name="Shaw J.R."/>
            <person name="Andrews J."/>
            <person name="Crease T.J."/>
            <person name="Tang H."/>
            <person name="Lucas S.M."/>
            <person name="Robertson H.M."/>
            <person name="Bork P."/>
            <person name="Koonin E.V."/>
            <person name="Zdobnov E.M."/>
            <person name="Grigoriev I.V."/>
            <person name="Lynch M."/>
            <person name="Boore J.L."/>
        </authorList>
    </citation>
    <scope>NUCLEOTIDE SEQUENCE [LARGE SCALE GENOMIC DNA]</scope>
</reference>
<keyword evidence="1" id="KW-0812">Transmembrane</keyword>
<evidence type="ECO:0000256" key="1">
    <source>
        <dbReference type="SAM" id="Phobius"/>
    </source>
</evidence>
<dbReference type="KEGG" id="dpx:DAPPUDRAFT_309494"/>
<protein>
    <submittedName>
        <fullName evidence="3">Uncharacterized protein</fullName>
    </submittedName>
</protein>
<organism evidence="3 4">
    <name type="scientific">Daphnia pulex</name>
    <name type="common">Water flea</name>
    <dbReference type="NCBI Taxonomy" id="6669"/>
    <lineage>
        <taxon>Eukaryota</taxon>
        <taxon>Metazoa</taxon>
        <taxon>Ecdysozoa</taxon>
        <taxon>Arthropoda</taxon>
        <taxon>Crustacea</taxon>
        <taxon>Branchiopoda</taxon>
        <taxon>Diplostraca</taxon>
        <taxon>Cladocera</taxon>
        <taxon>Anomopoda</taxon>
        <taxon>Daphniidae</taxon>
        <taxon>Daphnia</taxon>
    </lineage>
</organism>
<keyword evidence="1" id="KW-1133">Transmembrane helix</keyword>
<evidence type="ECO:0000256" key="2">
    <source>
        <dbReference type="SAM" id="SignalP"/>
    </source>
</evidence>
<name>E9FRM9_DAPPU</name>
<dbReference type="PhylomeDB" id="E9FRM9"/>
<keyword evidence="1" id="KW-0472">Membrane</keyword>
<dbReference type="InParanoid" id="E9FRM9"/>
<dbReference type="AlphaFoldDB" id="E9FRM9"/>
<feature type="signal peptide" evidence="2">
    <location>
        <begin position="1"/>
        <end position="23"/>
    </location>
</feature>
<sequence>MATFLGNWLLWLLLATSLTPAESSTIGATDPALNSKPVLGKFVEHLKNRKRHPLQQSDASYSHYIRYPVTQPSPTLLSLSSNIAFPSGQPLFHPHSYSNSNLDKFTSSSQMSKFTEKYSSKLKNLMSYLKPEGNAAVAASRYIPNKREIVDIIATDNSLFGPELSNLISSNILVFGPVVVTFFVGVFILRKFGIPFPGIATSRRRRMDRNLDVAEDLNEVFGFDNFVTAEQSRNLALLAARLDSVLETYPKNVYMKDTCLEKYPCQAGRMKPAGLASLPSPFPLFKKFKNR</sequence>